<organism evidence="1 2">
    <name type="scientific">Bacillus phage AR9</name>
    <dbReference type="NCBI Taxonomy" id="1815509"/>
    <lineage>
        <taxon>Viruses</taxon>
        <taxon>Duplodnaviria</taxon>
        <taxon>Heunggongvirae</taxon>
        <taxon>Uroviricota</taxon>
        <taxon>Caudoviricetes</taxon>
        <taxon>Takahashivirus</taxon>
        <taxon>Bacillus phage PBS1</taxon>
    </lineage>
</organism>
<dbReference type="RefSeq" id="YP_009283160.1">
    <property type="nucleotide sequence ID" value="NC_031039.1"/>
</dbReference>
<reference evidence="1 2" key="1">
    <citation type="journal article" date="2016" name="Virology">
        <title>The genome of AR9, a giant transducing Bacillus phage encoding two multisubunit RNA polymerases.</title>
        <authorList>
            <person name="Lavysh D."/>
            <person name="Sokolova M."/>
            <person name="Minakhin L."/>
            <person name="Yakunina M."/>
            <person name="Artamonova T."/>
            <person name="Kozyavkin S."/>
            <person name="Makarova K.S."/>
            <person name="Koonin E.V."/>
            <person name="Severinov K."/>
        </authorList>
    </citation>
    <scope>NUCLEOTIDE SEQUENCE [LARGE SCALE GENOMIC DNA]</scope>
</reference>
<evidence type="ECO:0000313" key="1">
    <source>
        <dbReference type="EMBL" id="AMS01340.1"/>
    </source>
</evidence>
<dbReference type="GeneID" id="29058974"/>
<dbReference type="KEGG" id="vg:29058974"/>
<dbReference type="EMBL" id="KU878088">
    <property type="protein sequence ID" value="AMS01340.1"/>
    <property type="molecule type" value="Genomic_DNA"/>
</dbReference>
<protein>
    <submittedName>
        <fullName evidence="1">Uncharacterized protein</fullName>
    </submittedName>
</protein>
<proteinExistence type="predicted"/>
<evidence type="ECO:0000313" key="2">
    <source>
        <dbReference type="Proteomes" id="UP000202618"/>
    </source>
</evidence>
<accession>A0A172JIF8</accession>
<sequence>MVQILNLSEGSANDKIKAVERLRDEFDNNSFTLYTMETKIMGVEDRITRIYLGDLLLMHASNHLIVPDKMGNPMQSSNGVTVFNGSRDHQRMLEVGIGGWDAFKFWISNTTFLYAFRCKNFRDLLNGSKQIDPMINSIFYKFFKNPDVREQFTRVLNEARINIKEN</sequence>
<dbReference type="Proteomes" id="UP000202618">
    <property type="component" value="Segment"/>
</dbReference>
<name>A0A172JIF8_BPPB1</name>
<gene>
    <name evidence="1" type="ORF">AR9_g256</name>
</gene>